<dbReference type="OrthoDB" id="1756089at2"/>
<keyword evidence="3" id="KW-1185">Reference proteome</keyword>
<dbReference type="RefSeq" id="WP_114296083.1">
    <property type="nucleotide sequence ID" value="NZ_QPJT01000002.1"/>
</dbReference>
<proteinExistence type="predicted"/>
<dbReference type="Pfam" id="PF07561">
    <property type="entry name" value="DUF1540"/>
    <property type="match status" value="1"/>
</dbReference>
<protein>
    <submittedName>
        <fullName evidence="2">Uncharacterized protein DUF1540</fullName>
    </submittedName>
</protein>
<evidence type="ECO:0000313" key="2">
    <source>
        <dbReference type="EMBL" id="RCX19953.1"/>
    </source>
</evidence>
<feature type="domain" description="DUF1540" evidence="1">
    <location>
        <begin position="7"/>
        <end position="51"/>
    </location>
</feature>
<sequence length="58" mass="6310">MSTCQRIMCSVGSCIYNTNKDNLCTLDAIQVSASAKSDSGAPYDETLCASYKNHDKKK</sequence>
<name>A0A369BEG3_9FIRM</name>
<dbReference type="InterPro" id="IPR011437">
    <property type="entry name" value="DUF1540"/>
</dbReference>
<dbReference type="Proteomes" id="UP000253034">
    <property type="component" value="Unassembled WGS sequence"/>
</dbReference>
<evidence type="ECO:0000313" key="3">
    <source>
        <dbReference type="Proteomes" id="UP000253034"/>
    </source>
</evidence>
<evidence type="ECO:0000259" key="1">
    <source>
        <dbReference type="Pfam" id="PF07561"/>
    </source>
</evidence>
<reference evidence="2 3" key="1">
    <citation type="submission" date="2018-07" db="EMBL/GenBank/DDBJ databases">
        <title>Genomic Encyclopedia of Type Strains, Phase IV (KMG-IV): sequencing the most valuable type-strain genomes for metagenomic binning, comparative biology and taxonomic classification.</title>
        <authorList>
            <person name="Goeker M."/>
        </authorList>
    </citation>
    <scope>NUCLEOTIDE SEQUENCE [LARGE SCALE GENOMIC DNA]</scope>
    <source>
        <strain evidence="2 3">DSM 27016</strain>
    </source>
</reference>
<accession>A0A369BEG3</accession>
<comment type="caution">
    <text evidence="2">The sequence shown here is derived from an EMBL/GenBank/DDBJ whole genome shotgun (WGS) entry which is preliminary data.</text>
</comment>
<organism evidence="2 3">
    <name type="scientific">Anaerobacterium chartisolvens</name>
    <dbReference type="NCBI Taxonomy" id="1297424"/>
    <lineage>
        <taxon>Bacteria</taxon>
        <taxon>Bacillati</taxon>
        <taxon>Bacillota</taxon>
        <taxon>Clostridia</taxon>
        <taxon>Eubacteriales</taxon>
        <taxon>Oscillospiraceae</taxon>
        <taxon>Anaerobacterium</taxon>
    </lineage>
</organism>
<dbReference type="AlphaFoldDB" id="A0A369BEG3"/>
<gene>
    <name evidence="2" type="ORF">DFR58_10222</name>
</gene>
<dbReference type="EMBL" id="QPJT01000002">
    <property type="protein sequence ID" value="RCX19953.1"/>
    <property type="molecule type" value="Genomic_DNA"/>
</dbReference>